<feature type="transmembrane region" description="Helical" evidence="1">
    <location>
        <begin position="129"/>
        <end position="147"/>
    </location>
</feature>
<dbReference type="EMBL" id="JAZDRO010000001">
    <property type="protein sequence ID" value="MEE2565518.1"/>
    <property type="molecule type" value="Genomic_DNA"/>
</dbReference>
<keyword evidence="3" id="KW-1185">Reference proteome</keyword>
<dbReference type="RefSeq" id="WP_330195053.1">
    <property type="nucleotide sequence ID" value="NZ_JAZDRO010000001.1"/>
</dbReference>
<gene>
    <name evidence="2" type="ORF">V0U35_02400</name>
</gene>
<keyword evidence="1" id="KW-0472">Membrane</keyword>
<dbReference type="InterPro" id="IPR009495">
    <property type="entry name" value="NrsF"/>
</dbReference>
<feature type="transmembrane region" description="Helical" evidence="1">
    <location>
        <begin position="159"/>
        <end position="177"/>
    </location>
</feature>
<evidence type="ECO:0000256" key="1">
    <source>
        <dbReference type="SAM" id="Phobius"/>
    </source>
</evidence>
<keyword evidence="1" id="KW-0812">Transmembrane</keyword>
<organism evidence="2 3">
    <name type="scientific">Hyphobacterium marinum</name>
    <dbReference type="NCBI Taxonomy" id="3116574"/>
    <lineage>
        <taxon>Bacteria</taxon>
        <taxon>Pseudomonadati</taxon>
        <taxon>Pseudomonadota</taxon>
        <taxon>Alphaproteobacteria</taxon>
        <taxon>Maricaulales</taxon>
        <taxon>Maricaulaceae</taxon>
        <taxon>Hyphobacterium</taxon>
    </lineage>
</organism>
<feature type="transmembrane region" description="Helical" evidence="1">
    <location>
        <begin position="58"/>
        <end position="77"/>
    </location>
</feature>
<comment type="caution">
    <text evidence="2">The sequence shown here is derived from an EMBL/GenBank/DDBJ whole genome shotgun (WGS) entry which is preliminary data.</text>
</comment>
<feature type="transmembrane region" description="Helical" evidence="1">
    <location>
        <begin position="189"/>
        <end position="209"/>
    </location>
</feature>
<name>A0ABU7LVD0_9PROT</name>
<keyword evidence="1" id="KW-1133">Transmembrane helix</keyword>
<evidence type="ECO:0000313" key="3">
    <source>
        <dbReference type="Proteomes" id="UP001310692"/>
    </source>
</evidence>
<dbReference type="Pfam" id="PF06532">
    <property type="entry name" value="NrsF"/>
    <property type="match status" value="1"/>
</dbReference>
<sequence length="211" mass="21654">MKDLIETLADDLQPAPPRRPVLTVLAPMAAAALIPLGIVVFVFGLRTDMESAVMLPHFWIKFGVMALIAALAAPALLHLSRPGGKPGNGLLAAGLLAAALVLAGLVNLVLTSDGARIDALLGHSWSSCLWKVGLLSAPLFVASVIGLRRMAPTRPRAAGLAAGLVAGGGAAAIYSLGCAETSLTFLASWYLLAVLVVAGTGALLGPRLLRW</sequence>
<proteinExistence type="predicted"/>
<feature type="transmembrane region" description="Helical" evidence="1">
    <location>
        <begin position="21"/>
        <end position="46"/>
    </location>
</feature>
<evidence type="ECO:0000313" key="2">
    <source>
        <dbReference type="EMBL" id="MEE2565518.1"/>
    </source>
</evidence>
<dbReference type="Proteomes" id="UP001310692">
    <property type="component" value="Unassembled WGS sequence"/>
</dbReference>
<reference evidence="2 3" key="1">
    <citation type="submission" date="2024-01" db="EMBL/GenBank/DDBJ databases">
        <title>Hyphobacterium bacterium isolated from marine sediment.</title>
        <authorList>
            <person name="Zhao S."/>
        </authorList>
    </citation>
    <scope>NUCLEOTIDE SEQUENCE [LARGE SCALE GENOMIC DNA]</scope>
    <source>
        <strain evidence="2 3">Y60-23</strain>
    </source>
</reference>
<protein>
    <submittedName>
        <fullName evidence="2">DUF1109 domain-containing protein</fullName>
    </submittedName>
</protein>
<feature type="transmembrane region" description="Helical" evidence="1">
    <location>
        <begin position="89"/>
        <end position="109"/>
    </location>
</feature>
<accession>A0ABU7LVD0</accession>